<evidence type="ECO:0000256" key="1">
    <source>
        <dbReference type="SAM" id="MobiDB-lite"/>
    </source>
</evidence>
<organism evidence="4 5">
    <name type="scientific">Triparma laevis f. longispina</name>
    <dbReference type="NCBI Taxonomy" id="1714387"/>
    <lineage>
        <taxon>Eukaryota</taxon>
        <taxon>Sar</taxon>
        <taxon>Stramenopiles</taxon>
        <taxon>Ochrophyta</taxon>
        <taxon>Bolidophyceae</taxon>
        <taxon>Parmales</taxon>
        <taxon>Triparmaceae</taxon>
        <taxon>Triparma</taxon>
    </lineage>
</organism>
<dbReference type="GO" id="GO:0035556">
    <property type="term" value="P:intracellular signal transduction"/>
    <property type="evidence" value="ECO:0007669"/>
    <property type="project" value="InterPro"/>
</dbReference>
<dbReference type="InterPro" id="IPR036388">
    <property type="entry name" value="WH-like_DNA-bd_sf"/>
</dbReference>
<feature type="region of interest" description="Disordered" evidence="1">
    <location>
        <begin position="1884"/>
        <end position="1904"/>
    </location>
</feature>
<dbReference type="EMBL" id="BRXW01000546">
    <property type="protein sequence ID" value="GMH64841.1"/>
    <property type="molecule type" value="Genomic_DNA"/>
</dbReference>
<comment type="caution">
    <text evidence="4">The sequence shown here is derived from an EMBL/GenBank/DDBJ whole genome shotgun (WGS) entry which is preliminary data.</text>
</comment>
<evidence type="ECO:0000313" key="5">
    <source>
        <dbReference type="Proteomes" id="UP001165122"/>
    </source>
</evidence>
<dbReference type="SMART" id="SM00799">
    <property type="entry name" value="DENN"/>
    <property type="match status" value="1"/>
</dbReference>
<dbReference type="InterPro" id="IPR043153">
    <property type="entry name" value="DENN_C"/>
</dbReference>
<feature type="compositionally biased region" description="Low complexity" evidence="1">
    <location>
        <begin position="214"/>
        <end position="226"/>
    </location>
</feature>
<feature type="region of interest" description="Disordered" evidence="1">
    <location>
        <begin position="394"/>
        <end position="432"/>
    </location>
</feature>
<accession>A0A9W7A7F8</accession>
<dbReference type="SUPFAM" id="SSF46785">
    <property type="entry name" value="Winged helix' DNA-binding domain"/>
    <property type="match status" value="1"/>
</dbReference>
<dbReference type="PROSITE" id="PS50211">
    <property type="entry name" value="DENN"/>
    <property type="match status" value="1"/>
</dbReference>
<reference evidence="5" key="1">
    <citation type="journal article" date="2023" name="Commun. Biol.">
        <title>Genome analysis of Parmales, the sister group of diatoms, reveals the evolutionary specialization of diatoms from phago-mixotrophs to photoautotrophs.</title>
        <authorList>
            <person name="Ban H."/>
            <person name="Sato S."/>
            <person name="Yoshikawa S."/>
            <person name="Yamada K."/>
            <person name="Nakamura Y."/>
            <person name="Ichinomiya M."/>
            <person name="Sato N."/>
            <person name="Blanc-Mathieu R."/>
            <person name="Endo H."/>
            <person name="Kuwata A."/>
            <person name="Ogata H."/>
        </authorList>
    </citation>
    <scope>NUCLEOTIDE SEQUENCE [LARGE SCALE GENOMIC DNA]</scope>
    <source>
        <strain evidence="5">NIES 3700</strain>
    </source>
</reference>
<dbReference type="PANTHER" id="PTHR12296">
    <property type="entry name" value="DENN DOMAIN-CONTAINING PROTEIN 4"/>
    <property type="match status" value="1"/>
</dbReference>
<dbReference type="OrthoDB" id="6019893at2759"/>
<dbReference type="GO" id="GO:0031410">
    <property type="term" value="C:cytoplasmic vesicle"/>
    <property type="evidence" value="ECO:0007669"/>
    <property type="project" value="TreeGrafter"/>
</dbReference>
<feature type="domain" description="UDENN" evidence="3">
    <location>
        <begin position="525"/>
        <end position="1090"/>
    </location>
</feature>
<dbReference type="InterPro" id="IPR001194">
    <property type="entry name" value="cDENN_dom"/>
</dbReference>
<dbReference type="Gene3D" id="2.100.10.50">
    <property type="match status" value="1"/>
</dbReference>
<dbReference type="Proteomes" id="UP001165122">
    <property type="component" value="Unassembled WGS sequence"/>
</dbReference>
<dbReference type="Gene3D" id="1.10.10.10">
    <property type="entry name" value="Winged helix-like DNA-binding domain superfamily/Winged helix DNA-binding domain"/>
    <property type="match status" value="1"/>
</dbReference>
<feature type="region of interest" description="Disordered" evidence="1">
    <location>
        <begin position="1762"/>
        <end position="1818"/>
    </location>
</feature>
<feature type="compositionally biased region" description="Pro residues" evidence="1">
    <location>
        <begin position="399"/>
        <end position="409"/>
    </location>
</feature>
<dbReference type="SMART" id="SM00049">
    <property type="entry name" value="DEP"/>
    <property type="match status" value="1"/>
</dbReference>
<feature type="domain" description="DEP" evidence="2">
    <location>
        <begin position="465"/>
        <end position="539"/>
    </location>
</feature>
<name>A0A9W7A7F8_9STRA</name>
<feature type="compositionally biased region" description="Basic and acidic residues" evidence="1">
    <location>
        <begin position="1193"/>
        <end position="1214"/>
    </location>
</feature>
<feature type="region of interest" description="Disordered" evidence="1">
    <location>
        <begin position="855"/>
        <end position="895"/>
    </location>
</feature>
<evidence type="ECO:0000259" key="2">
    <source>
        <dbReference type="PROSITE" id="PS50186"/>
    </source>
</evidence>
<feature type="region of interest" description="Disordered" evidence="1">
    <location>
        <begin position="972"/>
        <end position="992"/>
    </location>
</feature>
<evidence type="ECO:0008006" key="6">
    <source>
        <dbReference type="Google" id="ProtNLM"/>
    </source>
</evidence>
<dbReference type="PANTHER" id="PTHR12296:SF21">
    <property type="entry name" value="DENN DOMAIN-CONTAINING PROTEIN 3"/>
    <property type="match status" value="1"/>
</dbReference>
<feature type="region of interest" description="Disordered" evidence="1">
    <location>
        <begin position="1193"/>
        <end position="1246"/>
    </location>
</feature>
<sequence>MSSPNPTPQTFSRVAEHFATVGCADPLTLLNESSGDPFQLREQWLDAVVDVVVVFPSKNEYIPLGYEMISSSPTSLPADLNTGTLGLGQGPMYLCVRRRRNLPSSDQPFHPHISDVAIVKKSAFEMKMVDALACGLTQQRGSKNMQKTNVEEQNTIKTGWRLIETSVSGRPADLNHDRLFGALGPNINPNSIFLAVKVERVKSRHSSTSVDNRSTSASSAGSDPSPSNKPSRGPPEVRFHVPPAILSICVCVAGERPPHGYELLPHNINANAVGGGKEVRIGKMVSGPLGLCDQLWVASTLDSIPKGPKMFTPAFALPAAELPSFIFPSGGARLLHRKGRNAPLPSRFEFLFTGVNGDKMFASALLFHERVDQADVDKLLKKFSGVWGSVDDAEGIVKTPPPSPNPPPASLNNNNNSTTANTDTSTDIYGSGSGNRIRLSSANRMSFSSIKQAKLTELLELCKSLQENITIQDRPYHLKVYPNCFLGSEAVSHVSSAFCNNVRAKAIEMLDDAIRAGMISHVTNEHMMEDGFLFFRFQGDALALGSSPERDPSDERLQQSWKTWFSPSKSERKKAAANNSSPTLDPTNPPNRSKSASFNNDSNLKSKSKLAEDRLYAPKVLVILSQHPLYRSLSLFLTQLYALSLSPSPAPLERHISTFLSHLPLPTLPNQSHHVHLDLLLNEGMAGLPAFKSTLPPIIIPPKAKPGTCPPQMDLDFLSVFRGLSVSNLLKVFTVLLREGRVLILSSCGALLTETCEILRALLFPLDWQCCYVPRLPEGLIGALEAPGGYLIGVLTGEAASDMPLSHIPIGGLTTSLSSLIRRQLAEGVCVVALDQDVVLMGEVNDDLLREVMASSTTDNTPDNRESFFAENPTSTELQPPQAEPPHVAMSTPSSAPLSPACVNAGLTFDQVVFNDQGPKPPKRPLMKLQNRLETLRIEAQRALNLVNLPLTPTDRSNYASAYNFAPVPAYVDEESSESDEEDQLQGSKGNRRWNKLSDLSAGVRDAFIRFMCHPLVLGSYSAYIENSDATDAREIEEYRNVVLVQQQQTETPTGSSPGDPTILGREVVESLPPRQDSVDDRGFYDIFDEPGFVKCGSVGKSLRQNMAGTQMFVVLVEERWGINLRRRSLEPSAIASRFAGRESALFFERCCKECKKKAQSKLKKQKVPNLLKYPADRGGDLSKVVKPEQRIDEQVSETLRRERNKKNKNDRGLEPSPLIKQDSTNSNLSSGGGSLSISQPPPVSANRRSSLVKALQVIGGTSVGLLSGIPLGPLGMVVGAVVGTGVSAATVSSDDGLIKKKKKLSRRRSKTRTSSGSVKHARPQPTILSRAQIFAAFGSDVQNPPYSRPRRVIVVDLPGATTVDLDGKLWEYERWPILDEDMVIVPHHAVPPVLKKLQGMASESEVTKNLWLMGVPGSPRPSSVSGITVPPSLFRSETVNGVSSWETDALTSSSYVYSLYFLSLPSRLSSRLNTLGQVREILACLGLLKKLQGVGQGISHPHSLTGGLTSLLSSESLWRTILVSVGSVQSSLEKYKTEFVKNESVDAHSQAKVTGTLSEGVSAGKRIGLELFKGMKQAGVAASQITLAHYLQSASSPGASKLHSYYGISAQSQSWRNAIGGRQPSSLSNADSEGGKGEDSLLVSMELGVEAVRGSSFSGAVVLHNTGLATPETLRGGLGGGLGGEFLLFETSTFPSLVSLGVRWIRDGCGIGLAENLIEAARVSAGIERCEFEKSLDGYFRGYVPEGRGSFGGEVEVLGGGEKLKEPNSPKRFDTPPVPPSTPIRGNARKIDGFFPKKVGKGGEGGEGGEAGGIGGVTRNADADAAITSTEEQSFATQFMWNYEPCASCGVPPMDEEILAAWIEQPGAAEKVRREIEKIRKVGGLGGGGRRRRGSQNSAFGGSTGQGVVGNDMVIAAAEAALLSAQAAVYEGGGKMGSGSVSFGDGDSGFAEGSDSLNSICLEINCVNCGKSYKPMLEFESFCPVAGAGVGEEFLKVEGSEGRVAYMPPEVLHNLWEAITNLHGRVAGGSPEWLALNKPQLYHNLLWWTSRRLDIPKHIQFPLVGVGWKKCVSRHRVAYEVDAGGGNIAPPQLKLGKSVSSNENGSGRSCSLKVGMELKDVFVDEGIRVEEEWGQIFLESMEQALGLLRKDQGNLGEAMEVVGKAVGLAVAAGAGWGSGAKAKKKLTYCCVVQLCAHYEISHLSVVSSLDLLNLLPKLESVLGEEDGGVGGGESVWGDVWVGGRGCAMRSVFGHLY</sequence>
<dbReference type="PROSITE" id="PS50186">
    <property type="entry name" value="DEP"/>
    <property type="match status" value="1"/>
</dbReference>
<dbReference type="GO" id="GO:0032483">
    <property type="term" value="P:regulation of Rab protein signal transduction"/>
    <property type="evidence" value="ECO:0007669"/>
    <property type="project" value="TreeGrafter"/>
</dbReference>
<feature type="region of interest" description="Disordered" evidence="1">
    <location>
        <begin position="1298"/>
        <end position="1323"/>
    </location>
</feature>
<gene>
    <name evidence="4" type="ORF">TrLO_g4874</name>
</gene>
<feature type="compositionally biased region" description="Basic residues" evidence="1">
    <location>
        <begin position="1300"/>
        <end position="1312"/>
    </location>
</feature>
<protein>
    <recommendedName>
        <fullName evidence="6">UDENN domain-containing protein</fullName>
    </recommendedName>
</protein>
<dbReference type="InterPro" id="IPR036390">
    <property type="entry name" value="WH_DNA-bd_sf"/>
</dbReference>
<feature type="compositionally biased region" description="Polar residues" evidence="1">
    <location>
        <begin position="577"/>
        <end position="604"/>
    </location>
</feature>
<dbReference type="Pfam" id="PF02141">
    <property type="entry name" value="DENN"/>
    <property type="match status" value="1"/>
</dbReference>
<feature type="compositionally biased region" description="Acidic residues" evidence="1">
    <location>
        <begin position="972"/>
        <end position="984"/>
    </location>
</feature>
<dbReference type="InterPro" id="IPR000591">
    <property type="entry name" value="DEP_dom"/>
</dbReference>
<feature type="compositionally biased region" description="Gly residues" evidence="1">
    <location>
        <begin position="1803"/>
        <end position="1817"/>
    </location>
</feature>
<evidence type="ECO:0000313" key="4">
    <source>
        <dbReference type="EMBL" id="GMH64841.1"/>
    </source>
</evidence>
<dbReference type="InterPro" id="IPR051696">
    <property type="entry name" value="DENN_Domain_GEFs"/>
</dbReference>
<proteinExistence type="predicted"/>
<keyword evidence="5" id="KW-1185">Reference proteome</keyword>
<dbReference type="Gene3D" id="3.40.50.11500">
    <property type="match status" value="1"/>
</dbReference>
<feature type="region of interest" description="Disordered" evidence="1">
    <location>
        <begin position="566"/>
        <end position="604"/>
    </location>
</feature>
<dbReference type="InterPro" id="IPR037516">
    <property type="entry name" value="Tripartite_DENN"/>
</dbReference>
<dbReference type="Pfam" id="PF00610">
    <property type="entry name" value="DEP"/>
    <property type="match status" value="1"/>
</dbReference>
<feature type="region of interest" description="Disordered" evidence="1">
    <location>
        <begin position="204"/>
        <end position="237"/>
    </location>
</feature>
<evidence type="ECO:0000259" key="3">
    <source>
        <dbReference type="PROSITE" id="PS50211"/>
    </source>
</evidence>
<feature type="compositionally biased region" description="Basic and acidic residues" evidence="1">
    <location>
        <begin position="1763"/>
        <end position="1775"/>
    </location>
</feature>
<feature type="compositionally biased region" description="Low complexity" evidence="1">
    <location>
        <begin position="410"/>
        <end position="427"/>
    </location>
</feature>